<protein>
    <recommendedName>
        <fullName evidence="3">Tetratricopeptide repeat protein</fullName>
    </recommendedName>
</protein>
<dbReference type="eggNOG" id="COG0457">
    <property type="taxonomic scope" value="Bacteria"/>
</dbReference>
<dbReference type="STRING" id="479433.Caci_0227"/>
<accession>C7QJ38</accession>
<keyword evidence="2" id="KW-1185">Reference proteome</keyword>
<proteinExistence type="predicted"/>
<dbReference type="HOGENOM" id="CLU_466680_0_0_11"/>
<evidence type="ECO:0008006" key="3">
    <source>
        <dbReference type="Google" id="ProtNLM"/>
    </source>
</evidence>
<dbReference type="InterPro" id="IPR011990">
    <property type="entry name" value="TPR-like_helical_dom_sf"/>
</dbReference>
<gene>
    <name evidence="1" type="ordered locus">Caci_0227</name>
</gene>
<dbReference type="SUPFAM" id="SSF48452">
    <property type="entry name" value="TPR-like"/>
    <property type="match status" value="1"/>
</dbReference>
<reference evidence="1 2" key="1">
    <citation type="journal article" date="2009" name="Stand. Genomic Sci.">
        <title>Complete genome sequence of Catenulispora acidiphila type strain (ID 139908).</title>
        <authorList>
            <person name="Copeland A."/>
            <person name="Lapidus A."/>
            <person name="Glavina Del Rio T."/>
            <person name="Nolan M."/>
            <person name="Lucas S."/>
            <person name="Chen F."/>
            <person name="Tice H."/>
            <person name="Cheng J.F."/>
            <person name="Bruce D."/>
            <person name="Goodwin L."/>
            <person name="Pitluck S."/>
            <person name="Mikhailova N."/>
            <person name="Pati A."/>
            <person name="Ivanova N."/>
            <person name="Mavromatis K."/>
            <person name="Chen A."/>
            <person name="Palaniappan K."/>
            <person name="Chain P."/>
            <person name="Land M."/>
            <person name="Hauser L."/>
            <person name="Chang Y.J."/>
            <person name="Jeffries C.D."/>
            <person name="Chertkov O."/>
            <person name="Brettin T."/>
            <person name="Detter J.C."/>
            <person name="Han C."/>
            <person name="Ali Z."/>
            <person name="Tindall B.J."/>
            <person name="Goker M."/>
            <person name="Bristow J."/>
            <person name="Eisen J.A."/>
            <person name="Markowitz V."/>
            <person name="Hugenholtz P."/>
            <person name="Kyrpides N.C."/>
            <person name="Klenk H.P."/>
        </authorList>
    </citation>
    <scope>NUCLEOTIDE SEQUENCE [LARGE SCALE GENOMIC DNA]</scope>
    <source>
        <strain evidence="2">DSM 44928 / JCM 14897 / NBRC 102108 / NRRL B-24433 / ID139908</strain>
    </source>
</reference>
<evidence type="ECO:0000313" key="1">
    <source>
        <dbReference type="EMBL" id="ACU69180.1"/>
    </source>
</evidence>
<dbReference type="AlphaFoldDB" id="C7QJ38"/>
<name>C7QJ38_CATAD</name>
<dbReference type="InParanoid" id="C7QJ38"/>
<dbReference type="KEGG" id="cai:Caci_0227"/>
<dbReference type="Proteomes" id="UP000000851">
    <property type="component" value="Chromosome"/>
</dbReference>
<sequence length="584" mass="63616">MLAGGRLQDRQGLRSHAEVLADFDGVADIDRFFGVLVRESIGELDTARTLVLAVASVCAAAGIPAGLLVRAVATLANGAIDASAVGDALRGLQAAGLAANDDGRWSISAVARELAREQNPPGPRRQYLRTVVADALTPMLQDAATSLGDRPGLVTHAVRLCGEADRSEDARWLAILLERLAEHYEARGEAASSAVYRDRLLDIRGENTSDLFYAARAAQAAREFDKAAGLAQRALSGAGSDEPQFRRCRLLLAEALDGALRFQEAETYWEHVAASAGDRDAGESTGRAAESVAYARSRIRRGELRRAKQALKLLIEEYARSSGDVEFTTADAVGGQIRGARIEYAHVLALIGDQIEARRVASELVAIYREAGLLRHADMVRAQEILAEAKLVPHIRELRLDDTARARAEQDMKQLWQKNREEDGPRSPSALFAGVGYGHALVSQGRKEKARDMLVGLRADAIAVGGPRDPAYLRATFLLGQAYAQMRCYRKALKMFRYAYANQQEILGPAHPYTLASGFELAVMYKTVGEDTEAAKLIREQDALSAKSMEYSNDLRAQIKVAGSLIALIPSPLWRWMRGPERDC</sequence>
<dbReference type="Gene3D" id="1.25.40.10">
    <property type="entry name" value="Tetratricopeptide repeat domain"/>
    <property type="match status" value="1"/>
</dbReference>
<evidence type="ECO:0000313" key="2">
    <source>
        <dbReference type="Proteomes" id="UP000000851"/>
    </source>
</evidence>
<organism evidence="1 2">
    <name type="scientific">Catenulispora acidiphila (strain DSM 44928 / JCM 14897 / NBRC 102108 / NRRL B-24433 / ID139908)</name>
    <dbReference type="NCBI Taxonomy" id="479433"/>
    <lineage>
        <taxon>Bacteria</taxon>
        <taxon>Bacillati</taxon>
        <taxon>Actinomycetota</taxon>
        <taxon>Actinomycetes</taxon>
        <taxon>Catenulisporales</taxon>
        <taxon>Catenulisporaceae</taxon>
        <taxon>Catenulispora</taxon>
    </lineage>
</organism>
<dbReference type="EMBL" id="CP001700">
    <property type="protein sequence ID" value="ACU69180.1"/>
    <property type="molecule type" value="Genomic_DNA"/>
</dbReference>